<dbReference type="InterPro" id="IPR011011">
    <property type="entry name" value="Znf_FYVE_PHD"/>
</dbReference>
<reference evidence="7 8" key="1">
    <citation type="journal article" date="2013" name="Curr. Biol.">
        <title>The Genome of the Foraminiferan Reticulomyxa filosa.</title>
        <authorList>
            <person name="Glockner G."/>
            <person name="Hulsmann N."/>
            <person name="Schleicher M."/>
            <person name="Noegel A.A."/>
            <person name="Eichinger L."/>
            <person name="Gallinger C."/>
            <person name="Pawlowski J."/>
            <person name="Sierra R."/>
            <person name="Euteneuer U."/>
            <person name="Pillet L."/>
            <person name="Moustafa A."/>
            <person name="Platzer M."/>
            <person name="Groth M."/>
            <person name="Szafranski K."/>
            <person name="Schliwa M."/>
        </authorList>
    </citation>
    <scope>NUCLEOTIDE SEQUENCE [LARGE SCALE GENOMIC DNA]</scope>
</reference>
<dbReference type="SMART" id="SM00064">
    <property type="entry name" value="FYVE"/>
    <property type="match status" value="1"/>
</dbReference>
<dbReference type="Pfam" id="PF01363">
    <property type="entry name" value="FYVE"/>
    <property type="match status" value="1"/>
</dbReference>
<evidence type="ECO:0000256" key="3">
    <source>
        <dbReference type="ARBA" id="ARBA00022833"/>
    </source>
</evidence>
<dbReference type="OrthoDB" id="10018316at2759"/>
<dbReference type="PANTHER" id="PTHR23164">
    <property type="entry name" value="EARLY ENDOSOME ANTIGEN 1"/>
    <property type="match status" value="1"/>
</dbReference>
<proteinExistence type="predicted"/>
<dbReference type="EMBL" id="ASPP01006558">
    <property type="protein sequence ID" value="ETO28628.1"/>
    <property type="molecule type" value="Genomic_DNA"/>
</dbReference>
<dbReference type="Gene3D" id="3.30.40.10">
    <property type="entry name" value="Zinc/RING finger domain, C3HC4 (zinc finger)"/>
    <property type="match status" value="1"/>
</dbReference>
<dbReference type="PANTHER" id="PTHR23164:SF30">
    <property type="entry name" value="EARLY ENDOSOME ANTIGEN 1"/>
    <property type="match status" value="1"/>
</dbReference>
<accession>X6NRQ5</accession>
<feature type="non-terminal residue" evidence="7">
    <location>
        <position position="1"/>
    </location>
</feature>
<dbReference type="SUPFAM" id="SSF57903">
    <property type="entry name" value="FYVE/PHD zinc finger"/>
    <property type="match status" value="1"/>
</dbReference>
<keyword evidence="3" id="KW-0862">Zinc</keyword>
<evidence type="ECO:0000256" key="1">
    <source>
        <dbReference type="ARBA" id="ARBA00022723"/>
    </source>
</evidence>
<feature type="region of interest" description="Disordered" evidence="5">
    <location>
        <begin position="249"/>
        <end position="271"/>
    </location>
</feature>
<evidence type="ECO:0000313" key="8">
    <source>
        <dbReference type="Proteomes" id="UP000023152"/>
    </source>
</evidence>
<evidence type="ECO:0000313" key="7">
    <source>
        <dbReference type="EMBL" id="ETO28628.1"/>
    </source>
</evidence>
<evidence type="ECO:0000256" key="5">
    <source>
        <dbReference type="SAM" id="MobiDB-lite"/>
    </source>
</evidence>
<keyword evidence="8" id="KW-1185">Reference proteome</keyword>
<evidence type="ECO:0000256" key="2">
    <source>
        <dbReference type="ARBA" id="ARBA00022771"/>
    </source>
</evidence>
<dbReference type="GO" id="GO:0008270">
    <property type="term" value="F:zinc ion binding"/>
    <property type="evidence" value="ECO:0007669"/>
    <property type="project" value="UniProtKB-KW"/>
</dbReference>
<evidence type="ECO:0000259" key="6">
    <source>
        <dbReference type="PROSITE" id="PS50178"/>
    </source>
</evidence>
<dbReference type="InterPro" id="IPR013083">
    <property type="entry name" value="Znf_RING/FYVE/PHD"/>
</dbReference>
<name>X6NRQ5_RETFI</name>
<evidence type="ECO:0000256" key="4">
    <source>
        <dbReference type="PROSITE-ProRule" id="PRU00091"/>
    </source>
</evidence>
<dbReference type="Proteomes" id="UP000023152">
    <property type="component" value="Unassembled WGS sequence"/>
</dbReference>
<organism evidence="7 8">
    <name type="scientific">Reticulomyxa filosa</name>
    <dbReference type="NCBI Taxonomy" id="46433"/>
    <lineage>
        <taxon>Eukaryota</taxon>
        <taxon>Sar</taxon>
        <taxon>Rhizaria</taxon>
        <taxon>Retaria</taxon>
        <taxon>Foraminifera</taxon>
        <taxon>Monothalamids</taxon>
        <taxon>Reticulomyxidae</taxon>
        <taxon>Reticulomyxa</taxon>
    </lineage>
</organism>
<feature type="domain" description="FYVE-type" evidence="6">
    <location>
        <begin position="42"/>
        <end position="87"/>
    </location>
</feature>
<dbReference type="InterPro" id="IPR000306">
    <property type="entry name" value="Znf_FYVE"/>
</dbReference>
<gene>
    <name evidence="7" type="ORF">RFI_08502</name>
</gene>
<dbReference type="InterPro" id="IPR017455">
    <property type="entry name" value="Znf_FYVE-rel"/>
</dbReference>
<sequence>WAEYQETKDKTVVKPELDVLGLIPAPIFQPNDFSQQCTMSDCKTKFGLLNRRHHCHYCGRLACAKCTNYTLPHRLNPTISMRCCRHCQFCDQGRGVTEGIQKKKGCIRGIANSFTHKKKKIYIYICIYKISQEQEGVFLYFFKMLIVHMHIDFVLVLACIACFNSERYKERQSLAITYSPQFQARPESEILIERKQFEDLDFKRENDDPPAVIAFAQDAEGNTPSSTADVSVQKLKDGDPTQYITDEKTESITSRKSSPMMHTLRPANSDPLADESFARQSLEDMFNEYCQANSIVQSNDTMVSIGYVKQFLNHVLQPTFDKSAANPKIPVNTLVSYQSSPPFSLSCLQGHINDKQCLIFMHS</sequence>
<keyword evidence="1" id="KW-0479">Metal-binding</keyword>
<comment type="caution">
    <text evidence="7">The sequence shown here is derived from an EMBL/GenBank/DDBJ whole genome shotgun (WGS) entry which is preliminary data.</text>
</comment>
<dbReference type="PROSITE" id="PS50178">
    <property type="entry name" value="ZF_FYVE"/>
    <property type="match status" value="1"/>
</dbReference>
<dbReference type="AlphaFoldDB" id="X6NRQ5"/>
<keyword evidence="2 4" id="KW-0863">Zinc-finger</keyword>
<protein>
    <recommendedName>
        <fullName evidence="6">FYVE-type domain-containing protein</fullName>
    </recommendedName>
</protein>